<keyword evidence="2 15" id="KW-0597">Phosphoprotein</keyword>
<dbReference type="InterPro" id="IPR023426">
    <property type="entry name" value="Flap_endonuc"/>
</dbReference>
<dbReference type="GO" id="GO:0043137">
    <property type="term" value="P:DNA replication, removal of RNA primer"/>
    <property type="evidence" value="ECO:0007669"/>
    <property type="project" value="UniProtKB-UniRule"/>
</dbReference>
<gene>
    <name evidence="19" type="ORF">EX30DRAFT_338759</name>
</gene>
<evidence type="ECO:0000259" key="18">
    <source>
        <dbReference type="SMART" id="SM00485"/>
    </source>
</evidence>
<keyword evidence="7 15" id="KW-0227">DNA damage</keyword>
<dbReference type="InterPro" id="IPR006085">
    <property type="entry name" value="XPG_DNA_repair_N"/>
</dbReference>
<dbReference type="InterPro" id="IPR006084">
    <property type="entry name" value="XPG/Rad2"/>
</dbReference>
<keyword evidence="20" id="KW-1185">Reference proteome</keyword>
<dbReference type="AlphaFoldDB" id="A0A4S2N4Z4"/>
<dbReference type="PRINTS" id="PR00853">
    <property type="entry name" value="XPGRADSUPER"/>
</dbReference>
<keyword evidence="9 15" id="KW-0269">Exonuclease</keyword>
<dbReference type="Pfam" id="PF00752">
    <property type="entry name" value="XPG_N"/>
    <property type="match status" value="1"/>
</dbReference>
<evidence type="ECO:0000256" key="4">
    <source>
        <dbReference type="ARBA" id="ARBA00022722"/>
    </source>
</evidence>
<dbReference type="CDD" id="cd09907">
    <property type="entry name" value="H3TH_FEN1-Euk"/>
    <property type="match status" value="1"/>
</dbReference>
<evidence type="ECO:0000256" key="14">
    <source>
        <dbReference type="ARBA" id="ARBA00034726"/>
    </source>
</evidence>
<comment type="subcellular location">
    <subcellularLocation>
        <location evidence="1 15">Mitochondrion</location>
    </subcellularLocation>
    <subcellularLocation>
        <location evidence="15">Nucleus</location>
        <location evidence="15">Nucleolus</location>
    </subcellularLocation>
    <subcellularLocation>
        <location evidence="15">Nucleus</location>
        <location evidence="15">Nucleoplasm</location>
    </subcellularLocation>
    <text evidence="15">Resides mostly in the nucleoli and relocalizes to the nucleoplasm upon DNA damage.</text>
</comment>
<evidence type="ECO:0000259" key="17">
    <source>
        <dbReference type="SMART" id="SM00484"/>
    </source>
</evidence>
<dbReference type="InterPro" id="IPR036279">
    <property type="entry name" value="5-3_exonuclease_C_sf"/>
</dbReference>
<dbReference type="SUPFAM" id="SSF47807">
    <property type="entry name" value="5' to 3' exonuclease, C-terminal subdomain"/>
    <property type="match status" value="1"/>
</dbReference>
<evidence type="ECO:0000256" key="9">
    <source>
        <dbReference type="ARBA" id="ARBA00022839"/>
    </source>
</evidence>
<name>A0A4S2N4Z4_9PEZI</name>
<sequence>MGIKGLYQVISDNAPDAIKSGDIKQHFGRKVAIDASMSIYQFLIAVRSEGQQLMSESGETTSHLMGMFYRTLRMIDNGIKPLYVFDGKPPTLKSGELAKRHARAAQARAGHEEAKETGTKEEMEKFARRTVRVTREQNEECRRLLKLMGIPYVEAPCEAEAQCAALAKAGSVYAAASEDMDTLCFEAPILLRHLTFSEQRKEPIQEIHLEKAMIGLGFTREQFIDLCILLGCDYCDTIPKVGPTTALKLIKEHKSIEKVLENLGDKYNVPEDWPYQDARELFLKPDVSDAKELDYKWEAPDVDGLVEFLVKEKGFNEDRVRSGAERLKKGLKTSTQARMQDFFKAIPKTKEELELQKKKNDEKAAEKKRKQKETDAKKKQAKKPKLGK</sequence>
<dbReference type="GO" id="GO:0005654">
    <property type="term" value="C:nucleoplasm"/>
    <property type="evidence" value="ECO:0007669"/>
    <property type="project" value="UniProtKB-SubCell"/>
</dbReference>
<keyword evidence="5 15" id="KW-0479">Metal-binding</keyword>
<dbReference type="FunCoup" id="A0A4S2N4Z4">
    <property type="interactions" value="1043"/>
</dbReference>
<proteinExistence type="inferred from homology"/>
<feature type="compositionally biased region" description="Basic and acidic residues" evidence="16">
    <location>
        <begin position="353"/>
        <end position="365"/>
    </location>
</feature>
<dbReference type="STRING" id="341454.A0A4S2N4Z4"/>
<organism evidence="19 20">
    <name type="scientific">Ascodesmis nigricans</name>
    <dbReference type="NCBI Taxonomy" id="341454"/>
    <lineage>
        <taxon>Eukaryota</taxon>
        <taxon>Fungi</taxon>
        <taxon>Dikarya</taxon>
        <taxon>Ascomycota</taxon>
        <taxon>Pezizomycotina</taxon>
        <taxon>Pezizomycetes</taxon>
        <taxon>Pezizales</taxon>
        <taxon>Ascodesmidaceae</taxon>
        <taxon>Ascodesmis</taxon>
    </lineage>
</organism>
<dbReference type="PROSITE" id="PS00842">
    <property type="entry name" value="XPG_2"/>
    <property type="match status" value="1"/>
</dbReference>
<dbReference type="GO" id="GO:0017108">
    <property type="term" value="F:5'-flap endonuclease activity"/>
    <property type="evidence" value="ECO:0007669"/>
    <property type="project" value="UniProtKB-UniRule"/>
</dbReference>
<evidence type="ECO:0000256" key="1">
    <source>
        <dbReference type="ARBA" id="ARBA00004173"/>
    </source>
</evidence>
<keyword evidence="6 15" id="KW-0255">Endonuclease</keyword>
<comment type="cofactor">
    <cofactor evidence="15">
        <name>Mg(2+)</name>
        <dbReference type="ChEBI" id="CHEBI:18420"/>
    </cofactor>
    <text evidence="15">Binds 2 magnesium ions per subunit. They probably participate in the reaction catalyzed by the enzyme. May bind an additional third magnesium ion after substrate binding.</text>
</comment>
<evidence type="ECO:0000256" key="13">
    <source>
        <dbReference type="ARBA" id="ARBA00023242"/>
    </source>
</evidence>
<comment type="function">
    <text evidence="15">Structure-specific nuclease with 5'-flap endonuclease and 5'-3' exonuclease activities involved in DNA replication and repair. During DNA replication, cleaves the 5'-overhanging flap structure that is generated by displacement synthesis when DNA polymerase encounters the 5'-end of a downstream Okazaki fragment. It enters the flap from the 5'-end and then tracks to cleave the flap base, leaving a nick for ligation. Also involved in the long patch base excision repair (LP-BER) pathway, by cleaving within the apurinic/apyrimidinic (AP) site-terminated flap. Acts as a genome stabilization factor that prevents flaps from equilibrating into structures that lead to duplications and deletions. Also possesses 5'-3' exonuclease activity on nicked or gapped double-stranded DNA, and exhibits RNase H activity. Also involved in replication and repair of rDNA and in repairing mitochondrial DNA.</text>
</comment>
<dbReference type="SMART" id="SM00484">
    <property type="entry name" value="XPGI"/>
    <property type="match status" value="1"/>
</dbReference>
<dbReference type="PANTHER" id="PTHR11081:SF9">
    <property type="entry name" value="FLAP ENDONUCLEASE 1"/>
    <property type="match status" value="1"/>
</dbReference>
<keyword evidence="4 15" id="KW-0540">Nuclease</keyword>
<feature type="domain" description="XPG-I" evidence="17">
    <location>
        <begin position="146"/>
        <end position="218"/>
    </location>
</feature>
<dbReference type="PANTHER" id="PTHR11081">
    <property type="entry name" value="FLAP ENDONUCLEASE FAMILY MEMBER"/>
    <property type="match status" value="1"/>
</dbReference>
<comment type="similarity">
    <text evidence="14 15">Belongs to the XPG/RAD2 endonuclease family. FEN1 subfamily.</text>
</comment>
<evidence type="ECO:0000256" key="7">
    <source>
        <dbReference type="ARBA" id="ARBA00022763"/>
    </source>
</evidence>
<dbReference type="EMBL" id="ML220113">
    <property type="protein sequence ID" value="TGZ84213.1"/>
    <property type="molecule type" value="Genomic_DNA"/>
</dbReference>
<dbReference type="GO" id="GO:0003677">
    <property type="term" value="F:DNA binding"/>
    <property type="evidence" value="ECO:0007669"/>
    <property type="project" value="UniProtKB-UniRule"/>
</dbReference>
<dbReference type="OrthoDB" id="1937206at2759"/>
<dbReference type="GO" id="GO:0005739">
    <property type="term" value="C:mitochondrion"/>
    <property type="evidence" value="ECO:0007669"/>
    <property type="project" value="UniProtKB-SubCell"/>
</dbReference>
<evidence type="ECO:0000256" key="11">
    <source>
        <dbReference type="ARBA" id="ARBA00023128"/>
    </source>
</evidence>
<feature type="compositionally biased region" description="Basic residues" evidence="16">
    <location>
        <begin position="379"/>
        <end position="388"/>
    </location>
</feature>
<dbReference type="SMART" id="SM00485">
    <property type="entry name" value="XPGN"/>
    <property type="match status" value="1"/>
</dbReference>
<keyword evidence="8 15" id="KW-0378">Hydrolase</keyword>
<dbReference type="Gene3D" id="3.40.50.1010">
    <property type="entry name" value="5'-nuclease"/>
    <property type="match status" value="1"/>
</dbReference>
<feature type="region of interest" description="Disordered" evidence="16">
    <location>
        <begin position="353"/>
        <end position="388"/>
    </location>
</feature>
<dbReference type="SMART" id="SM00279">
    <property type="entry name" value="HhH2"/>
    <property type="match status" value="1"/>
</dbReference>
<evidence type="ECO:0000256" key="2">
    <source>
        <dbReference type="ARBA" id="ARBA00022553"/>
    </source>
</evidence>
<evidence type="ECO:0000256" key="16">
    <source>
        <dbReference type="SAM" id="MobiDB-lite"/>
    </source>
</evidence>
<dbReference type="HAMAP" id="MF_00614">
    <property type="entry name" value="Fen"/>
    <property type="match status" value="1"/>
</dbReference>
<dbReference type="CDD" id="cd09867">
    <property type="entry name" value="PIN_FEN1"/>
    <property type="match status" value="1"/>
</dbReference>
<dbReference type="Pfam" id="PF00867">
    <property type="entry name" value="XPG_I"/>
    <property type="match status" value="1"/>
</dbReference>
<keyword evidence="10 15" id="KW-0460">Magnesium</keyword>
<dbReference type="FunFam" id="3.40.50.1010:FF:000003">
    <property type="entry name" value="Flap endonuclease 1"/>
    <property type="match status" value="1"/>
</dbReference>
<evidence type="ECO:0000256" key="5">
    <source>
        <dbReference type="ARBA" id="ARBA00022723"/>
    </source>
</evidence>
<evidence type="ECO:0000256" key="8">
    <source>
        <dbReference type="ARBA" id="ARBA00022801"/>
    </source>
</evidence>
<feature type="domain" description="XPG N-terminal" evidence="18">
    <location>
        <begin position="1"/>
        <end position="107"/>
    </location>
</feature>
<evidence type="ECO:0000256" key="15">
    <source>
        <dbReference type="HAMAP-Rule" id="MF_03140"/>
    </source>
</evidence>
<dbReference type="InterPro" id="IPR019974">
    <property type="entry name" value="XPG_CS"/>
</dbReference>
<dbReference type="FunFam" id="1.10.150.20:FF:000009">
    <property type="entry name" value="Flap endonuclease 1"/>
    <property type="match status" value="1"/>
</dbReference>
<evidence type="ECO:0000256" key="12">
    <source>
        <dbReference type="ARBA" id="ARBA00023204"/>
    </source>
</evidence>
<protein>
    <recommendedName>
        <fullName evidence="15">Flap endonuclease 1</fullName>
        <shortName evidence="15">FEN-1</shortName>
        <ecNumber evidence="15">3.1.-.-</ecNumber>
    </recommendedName>
    <alternativeName>
        <fullName evidence="15">Flap structure-specific endonuclease 1</fullName>
    </alternativeName>
</protein>
<dbReference type="GO" id="GO:0005730">
    <property type="term" value="C:nucleolus"/>
    <property type="evidence" value="ECO:0007669"/>
    <property type="project" value="UniProtKB-SubCell"/>
</dbReference>
<evidence type="ECO:0000313" key="19">
    <source>
        <dbReference type="EMBL" id="TGZ84213.1"/>
    </source>
</evidence>
<dbReference type="InterPro" id="IPR008918">
    <property type="entry name" value="HhH2"/>
</dbReference>
<dbReference type="GO" id="GO:0000287">
    <property type="term" value="F:magnesium ion binding"/>
    <property type="evidence" value="ECO:0007669"/>
    <property type="project" value="UniProtKB-UniRule"/>
</dbReference>
<keyword evidence="13 15" id="KW-0539">Nucleus</keyword>
<evidence type="ECO:0000313" key="20">
    <source>
        <dbReference type="Proteomes" id="UP000298138"/>
    </source>
</evidence>
<dbReference type="Proteomes" id="UP000298138">
    <property type="component" value="Unassembled WGS sequence"/>
</dbReference>
<dbReference type="Gene3D" id="1.10.150.20">
    <property type="entry name" value="5' to 3' exonuclease, C-terminal subdomain"/>
    <property type="match status" value="1"/>
</dbReference>
<evidence type="ECO:0000256" key="3">
    <source>
        <dbReference type="ARBA" id="ARBA00022705"/>
    </source>
</evidence>
<accession>A0A4S2N4Z4</accession>
<dbReference type="PROSITE" id="PS00841">
    <property type="entry name" value="XPG_1"/>
    <property type="match status" value="1"/>
</dbReference>
<keyword evidence="12 15" id="KW-0234">DNA repair</keyword>
<evidence type="ECO:0000256" key="10">
    <source>
        <dbReference type="ARBA" id="ARBA00022842"/>
    </source>
</evidence>
<dbReference type="InterPro" id="IPR006086">
    <property type="entry name" value="XPG-I_dom"/>
</dbReference>
<dbReference type="GO" id="GO:0006284">
    <property type="term" value="P:base-excision repair"/>
    <property type="evidence" value="ECO:0007669"/>
    <property type="project" value="UniProtKB-UniRule"/>
</dbReference>
<dbReference type="InterPro" id="IPR029060">
    <property type="entry name" value="PIN-like_dom_sf"/>
</dbReference>
<keyword evidence="3 15" id="KW-0235">DNA replication</keyword>
<dbReference type="EC" id="3.1.-.-" evidence="15"/>
<evidence type="ECO:0000256" key="6">
    <source>
        <dbReference type="ARBA" id="ARBA00022759"/>
    </source>
</evidence>
<dbReference type="InParanoid" id="A0A4S2N4Z4"/>
<dbReference type="SUPFAM" id="SSF88723">
    <property type="entry name" value="PIN domain-like"/>
    <property type="match status" value="1"/>
</dbReference>
<keyword evidence="11 15" id="KW-0496">Mitochondrion</keyword>
<reference evidence="19 20" key="1">
    <citation type="submission" date="2019-04" db="EMBL/GenBank/DDBJ databases">
        <title>Comparative genomics and transcriptomics to analyze fruiting body development in filamentous ascomycetes.</title>
        <authorList>
            <consortium name="DOE Joint Genome Institute"/>
            <person name="Lutkenhaus R."/>
            <person name="Traeger S."/>
            <person name="Breuer J."/>
            <person name="Kuo A."/>
            <person name="Lipzen A."/>
            <person name="Pangilinan J."/>
            <person name="Dilworth D."/>
            <person name="Sandor L."/>
            <person name="Poggeler S."/>
            <person name="Barry K."/>
            <person name="Grigoriev I.V."/>
            <person name="Nowrousian M."/>
        </authorList>
    </citation>
    <scope>NUCLEOTIDE SEQUENCE [LARGE SCALE GENOMIC DNA]</scope>
    <source>
        <strain evidence="19 20">CBS 389.68</strain>
    </source>
</reference>
<dbReference type="GO" id="GO:0008409">
    <property type="term" value="F:5'-3' exonuclease activity"/>
    <property type="evidence" value="ECO:0007669"/>
    <property type="project" value="UniProtKB-UniRule"/>
</dbReference>